<feature type="region of interest" description="Disordered" evidence="8">
    <location>
        <begin position="145"/>
        <end position="193"/>
    </location>
</feature>
<dbReference type="GO" id="GO:0007032">
    <property type="term" value="P:endosome organization"/>
    <property type="evidence" value="ECO:0007669"/>
    <property type="project" value="TreeGrafter"/>
</dbReference>
<reference evidence="10 11" key="1">
    <citation type="submission" date="2016-04" db="EMBL/GenBank/DDBJ databases">
        <title>A degradative enzymes factory behind the ericoid mycorrhizal symbiosis.</title>
        <authorList>
            <consortium name="DOE Joint Genome Institute"/>
            <person name="Martino E."/>
            <person name="Morin E."/>
            <person name="Grelet G."/>
            <person name="Kuo A."/>
            <person name="Kohler A."/>
            <person name="Daghino S."/>
            <person name="Barry K."/>
            <person name="Choi C."/>
            <person name="Cichocki N."/>
            <person name="Clum A."/>
            <person name="Copeland A."/>
            <person name="Hainaut M."/>
            <person name="Haridas S."/>
            <person name="Labutti K."/>
            <person name="Lindquist E."/>
            <person name="Lipzen A."/>
            <person name="Khouja H.-R."/>
            <person name="Murat C."/>
            <person name="Ohm R."/>
            <person name="Olson A."/>
            <person name="Spatafora J."/>
            <person name="Veneault-Fourrey C."/>
            <person name="Henrissat B."/>
            <person name="Grigoriev I."/>
            <person name="Martin F."/>
            <person name="Perotto S."/>
        </authorList>
    </citation>
    <scope>NUCLEOTIDE SEQUENCE [LARGE SCALE GENOMIC DNA]</scope>
    <source>
        <strain evidence="10 11">E</strain>
    </source>
</reference>
<dbReference type="PANTHER" id="PTHR37787:SF1">
    <property type="entry name" value="BIOGENESIS OF LYSOSOME-RELATED ORGANELLES COMPLEX 1 SUBUNIT KXD1"/>
    <property type="match status" value="1"/>
</dbReference>
<comment type="similarity">
    <text evidence="3">Belongs to the KXD1 family.</text>
</comment>
<dbReference type="EMBL" id="KZ613785">
    <property type="protein sequence ID" value="PMD61877.1"/>
    <property type="molecule type" value="Genomic_DNA"/>
</dbReference>
<dbReference type="InterPro" id="IPR019371">
    <property type="entry name" value="KxDL_dom"/>
</dbReference>
<organism evidence="10 11">
    <name type="scientific">Hyaloscypha bicolor E</name>
    <dbReference type="NCBI Taxonomy" id="1095630"/>
    <lineage>
        <taxon>Eukaryota</taxon>
        <taxon>Fungi</taxon>
        <taxon>Dikarya</taxon>
        <taxon>Ascomycota</taxon>
        <taxon>Pezizomycotina</taxon>
        <taxon>Leotiomycetes</taxon>
        <taxon>Helotiales</taxon>
        <taxon>Hyaloscyphaceae</taxon>
        <taxon>Hyaloscypha</taxon>
        <taxon>Hyaloscypha bicolor</taxon>
    </lineage>
</organism>
<evidence type="ECO:0000256" key="1">
    <source>
        <dbReference type="ARBA" id="ARBA00002069"/>
    </source>
</evidence>
<evidence type="ECO:0000256" key="6">
    <source>
        <dbReference type="ARBA" id="ARBA00022753"/>
    </source>
</evidence>
<evidence type="ECO:0000256" key="4">
    <source>
        <dbReference type="ARBA" id="ARBA00016207"/>
    </source>
</evidence>
<accession>A0A2J6TFT3</accession>
<comment type="subcellular location">
    <subcellularLocation>
        <location evidence="2">Endosome</location>
    </subcellularLocation>
</comment>
<evidence type="ECO:0000313" key="10">
    <source>
        <dbReference type="EMBL" id="PMD61877.1"/>
    </source>
</evidence>
<feature type="compositionally biased region" description="Basic and acidic residues" evidence="8">
    <location>
        <begin position="150"/>
        <end position="163"/>
    </location>
</feature>
<dbReference type="InParanoid" id="A0A2J6TFT3"/>
<dbReference type="GO" id="GO:0032880">
    <property type="term" value="P:regulation of protein localization"/>
    <property type="evidence" value="ECO:0007669"/>
    <property type="project" value="TreeGrafter"/>
</dbReference>
<comment type="function">
    <text evidence="1">Component of the biogenesis of lysosome-related organelles complex-1 (BLOC-1) involved in endosomal cargo sorting.</text>
</comment>
<evidence type="ECO:0000256" key="5">
    <source>
        <dbReference type="ARBA" id="ARBA00022448"/>
    </source>
</evidence>
<dbReference type="OrthoDB" id="4089816at2759"/>
<dbReference type="GO" id="GO:0005768">
    <property type="term" value="C:endosome"/>
    <property type="evidence" value="ECO:0007669"/>
    <property type="project" value="UniProtKB-SubCell"/>
</dbReference>
<evidence type="ECO:0000256" key="2">
    <source>
        <dbReference type="ARBA" id="ARBA00004177"/>
    </source>
</evidence>
<dbReference type="PANTHER" id="PTHR37787">
    <property type="entry name" value="BIOGENESIS OF LYSOSOME-RELATED ORGANELLES COMPLEX 1 SUBUNIT KXD1"/>
    <property type="match status" value="1"/>
</dbReference>
<evidence type="ECO:0000256" key="7">
    <source>
        <dbReference type="ARBA" id="ARBA00029808"/>
    </source>
</evidence>
<evidence type="ECO:0000259" key="9">
    <source>
        <dbReference type="Pfam" id="PF10241"/>
    </source>
</evidence>
<dbReference type="Pfam" id="PF10241">
    <property type="entry name" value="KxDL"/>
    <property type="match status" value="1"/>
</dbReference>
<sequence length="193" mass="21633">MAYQQTYYQTTSLPIAVPHKVQYSQYHTPQQYSYAVSPPEAPESVTTGSGMAPSYGNSAYSATSSSYAGSMSGYSGYDDSQSSANNVDMQEYMQERFAGSCDPLPLDRTLAMQAQTSGLLNAKTRELGDLQQLAQQRLQRSKARLAEAYSDSREVKRDLEWSQKRVSSMKTKASRKHPKEYKQARARYPSPEY</sequence>
<dbReference type="RefSeq" id="XP_024738781.1">
    <property type="nucleotide sequence ID" value="XM_024882863.1"/>
</dbReference>
<dbReference type="FunCoup" id="A0A2J6TFT3">
    <property type="interactions" value="79"/>
</dbReference>
<evidence type="ECO:0000256" key="8">
    <source>
        <dbReference type="SAM" id="MobiDB-lite"/>
    </source>
</evidence>
<evidence type="ECO:0000256" key="3">
    <source>
        <dbReference type="ARBA" id="ARBA00005913"/>
    </source>
</evidence>
<dbReference type="Proteomes" id="UP000235371">
    <property type="component" value="Unassembled WGS sequence"/>
</dbReference>
<name>A0A2J6TFT3_9HELO</name>
<dbReference type="AlphaFoldDB" id="A0A2J6TFT3"/>
<proteinExistence type="inferred from homology"/>
<dbReference type="InterPro" id="IPR051390">
    <property type="entry name" value="BLOC-1_subunit_KXD1"/>
</dbReference>
<keyword evidence="5" id="KW-0813">Transport</keyword>
<evidence type="ECO:0000313" key="11">
    <source>
        <dbReference type="Proteomes" id="UP000235371"/>
    </source>
</evidence>
<feature type="domain" description="KxDL" evidence="9">
    <location>
        <begin position="96"/>
        <end position="181"/>
    </location>
</feature>
<gene>
    <name evidence="10" type="ORF">K444DRAFT_627925</name>
</gene>
<keyword evidence="11" id="KW-1185">Reference proteome</keyword>
<dbReference type="GO" id="GO:0031083">
    <property type="term" value="C:BLOC-1 complex"/>
    <property type="evidence" value="ECO:0007669"/>
    <property type="project" value="TreeGrafter"/>
</dbReference>
<protein>
    <recommendedName>
        <fullName evidence="4">Biogenesis of lysosome-related organelles complex 1 subunit KXD1</fullName>
    </recommendedName>
    <alternativeName>
        <fullName evidence="7">KxDL homolog</fullName>
    </alternativeName>
</protein>
<dbReference type="GeneID" id="36590940"/>
<keyword evidence="6" id="KW-0967">Endosome</keyword>